<dbReference type="GO" id="GO:0046654">
    <property type="term" value="P:tetrahydrofolate biosynthetic process"/>
    <property type="evidence" value="ECO:0007669"/>
    <property type="project" value="UniProtKB-UniPathway"/>
</dbReference>
<dbReference type="InterPro" id="IPR024072">
    <property type="entry name" value="DHFR-like_dom_sf"/>
</dbReference>
<dbReference type="eggNOG" id="KOG1324">
    <property type="taxonomic scope" value="Eukaryota"/>
</dbReference>
<evidence type="ECO:0000256" key="7">
    <source>
        <dbReference type="RuleBase" id="RU004474"/>
    </source>
</evidence>
<evidence type="ECO:0000313" key="10">
    <source>
        <dbReference type="Proteomes" id="UP000000267"/>
    </source>
</evidence>
<dbReference type="KEGG" id="vpo:Kpol_1072p26"/>
<gene>
    <name evidence="9" type="ORF">Kpol_1072p26</name>
</gene>
<organism evidence="10">
    <name type="scientific">Vanderwaltozyma polyspora (strain ATCC 22028 / DSM 70294 / BCRC 21397 / CBS 2163 / NBRC 10782 / NRRL Y-8283 / UCD 57-17)</name>
    <name type="common">Kluyveromyces polysporus</name>
    <dbReference type="NCBI Taxonomy" id="436907"/>
    <lineage>
        <taxon>Eukaryota</taxon>
        <taxon>Fungi</taxon>
        <taxon>Dikarya</taxon>
        <taxon>Ascomycota</taxon>
        <taxon>Saccharomycotina</taxon>
        <taxon>Saccharomycetes</taxon>
        <taxon>Saccharomycetales</taxon>
        <taxon>Saccharomycetaceae</taxon>
        <taxon>Vanderwaltozyma</taxon>
    </lineage>
</organism>
<dbReference type="GO" id="GO:0046452">
    <property type="term" value="P:dihydrofolate metabolic process"/>
    <property type="evidence" value="ECO:0007669"/>
    <property type="project" value="TreeGrafter"/>
</dbReference>
<evidence type="ECO:0000256" key="4">
    <source>
        <dbReference type="ARBA" id="ARBA00022563"/>
    </source>
</evidence>
<dbReference type="GO" id="GO:0006730">
    <property type="term" value="P:one-carbon metabolic process"/>
    <property type="evidence" value="ECO:0007669"/>
    <property type="project" value="UniProtKB-KW"/>
</dbReference>
<dbReference type="RefSeq" id="XP_001645014.1">
    <property type="nucleotide sequence ID" value="XM_001644964.1"/>
</dbReference>
<name>A7TKP4_VANPO</name>
<dbReference type="GO" id="GO:0046655">
    <property type="term" value="P:folic acid metabolic process"/>
    <property type="evidence" value="ECO:0007669"/>
    <property type="project" value="TreeGrafter"/>
</dbReference>
<dbReference type="Gene3D" id="3.40.430.10">
    <property type="entry name" value="Dihydrofolate Reductase, subunit A"/>
    <property type="match status" value="1"/>
</dbReference>
<evidence type="ECO:0000256" key="6">
    <source>
        <dbReference type="ARBA" id="ARBA00023002"/>
    </source>
</evidence>
<dbReference type="InParanoid" id="A7TKP4"/>
<dbReference type="Pfam" id="PF00186">
    <property type="entry name" value="DHFR_1"/>
    <property type="match status" value="1"/>
</dbReference>
<dbReference type="PROSITE" id="PS00075">
    <property type="entry name" value="DHFR_1"/>
    <property type="match status" value="1"/>
</dbReference>
<keyword evidence="5" id="KW-0521">NADP</keyword>
<evidence type="ECO:0000256" key="5">
    <source>
        <dbReference type="ARBA" id="ARBA00022857"/>
    </source>
</evidence>
<dbReference type="PANTHER" id="PTHR48069:SF3">
    <property type="entry name" value="DIHYDROFOLATE REDUCTASE"/>
    <property type="match status" value="1"/>
</dbReference>
<protein>
    <recommendedName>
        <fullName evidence="3">Dihydrofolate reductase</fullName>
        <ecNumber evidence="2">1.5.1.3</ecNumber>
    </recommendedName>
</protein>
<dbReference type="InterPro" id="IPR012259">
    <property type="entry name" value="DHFR"/>
</dbReference>
<reference evidence="9 10" key="1">
    <citation type="journal article" date="2007" name="Proc. Natl. Acad. Sci. U.S.A.">
        <title>Independent sorting-out of thousands of duplicated gene pairs in two yeast species descended from a whole-genome duplication.</title>
        <authorList>
            <person name="Scannell D.R."/>
            <person name="Frank A.C."/>
            <person name="Conant G.C."/>
            <person name="Byrne K.P."/>
            <person name="Woolfit M."/>
            <person name="Wolfe K.H."/>
        </authorList>
    </citation>
    <scope>NUCLEOTIDE SEQUENCE [LARGE SCALE GENOMIC DNA]</scope>
    <source>
        <strain evidence="10">ATCC 22028 / DSM 70294 / BCRC 21397 / CBS 2163 / NBRC 10782 / NRRL Y-8283 / UCD 57-17</strain>
    </source>
</reference>
<dbReference type="Proteomes" id="UP000000267">
    <property type="component" value="Unassembled WGS sequence"/>
</dbReference>
<evidence type="ECO:0000256" key="2">
    <source>
        <dbReference type="ARBA" id="ARBA00012856"/>
    </source>
</evidence>
<sequence>MSQLPVVSIVACLLPEFGIGLQGTLPWRLAKEMKFFRQVTSSTFDSGKQNAVIMGRKTWESIPAKFRPLPNRTNVVISRSFTADLVLSDDNSYLKCNSLYDSIEKLNSSYKDKIERVYIIGGGEIYKESLNLCDYWLITKIVPLETGSDDDVPPPKVDTFLDSKTLSENYIEDKNVDLGTFLPSQVELPDKESPCKNSSVPLKYAQQERGLEFGYSLWRKK</sequence>
<dbReference type="EC" id="1.5.1.3" evidence="2"/>
<keyword evidence="10" id="KW-1185">Reference proteome</keyword>
<comment type="pathway">
    <text evidence="1">Cofactor biosynthesis; tetrahydrofolate biosynthesis; 5,6,7,8-tetrahydrofolate from 7,8-dihydrofolate: step 1/1.</text>
</comment>
<dbReference type="SUPFAM" id="SSF53597">
    <property type="entry name" value="Dihydrofolate reductase-like"/>
    <property type="match status" value="1"/>
</dbReference>
<evidence type="ECO:0000256" key="1">
    <source>
        <dbReference type="ARBA" id="ARBA00004903"/>
    </source>
</evidence>
<dbReference type="AlphaFoldDB" id="A7TKP4"/>
<feature type="domain" description="DHFR" evidence="8">
    <location>
        <begin position="5"/>
        <end position="220"/>
    </location>
</feature>
<dbReference type="GO" id="GO:0050661">
    <property type="term" value="F:NADP binding"/>
    <property type="evidence" value="ECO:0007669"/>
    <property type="project" value="InterPro"/>
</dbReference>
<comment type="similarity">
    <text evidence="7">Belongs to the dihydrofolate reductase family.</text>
</comment>
<evidence type="ECO:0000313" key="9">
    <source>
        <dbReference type="EMBL" id="EDO17156.1"/>
    </source>
</evidence>
<dbReference type="PRINTS" id="PR00070">
    <property type="entry name" value="DHFR"/>
</dbReference>
<accession>A7TKP4</accession>
<dbReference type="GO" id="GO:0004146">
    <property type="term" value="F:dihydrofolate reductase activity"/>
    <property type="evidence" value="ECO:0007669"/>
    <property type="project" value="UniProtKB-EC"/>
</dbReference>
<dbReference type="HOGENOM" id="CLU_043966_2_1_1"/>
<dbReference type="GeneID" id="5545355"/>
<dbReference type="PROSITE" id="PS51330">
    <property type="entry name" value="DHFR_2"/>
    <property type="match status" value="1"/>
</dbReference>
<dbReference type="InterPro" id="IPR017925">
    <property type="entry name" value="DHFR_CS"/>
</dbReference>
<dbReference type="CDD" id="cd00209">
    <property type="entry name" value="DHFR"/>
    <property type="match status" value="1"/>
</dbReference>
<dbReference type="EMBL" id="DS480409">
    <property type="protein sequence ID" value="EDO17156.1"/>
    <property type="molecule type" value="Genomic_DNA"/>
</dbReference>
<keyword evidence="4" id="KW-0554">One-carbon metabolism</keyword>
<dbReference type="OrthoDB" id="414698at2759"/>
<dbReference type="PhylomeDB" id="A7TKP4"/>
<dbReference type="GO" id="GO:0005739">
    <property type="term" value="C:mitochondrion"/>
    <property type="evidence" value="ECO:0007669"/>
    <property type="project" value="TreeGrafter"/>
</dbReference>
<proteinExistence type="inferred from homology"/>
<evidence type="ECO:0000256" key="3">
    <source>
        <dbReference type="ARBA" id="ARBA00018886"/>
    </source>
</evidence>
<dbReference type="FunCoup" id="A7TKP4">
    <property type="interactions" value="485"/>
</dbReference>
<evidence type="ECO:0000259" key="8">
    <source>
        <dbReference type="PROSITE" id="PS51330"/>
    </source>
</evidence>
<dbReference type="UniPathway" id="UPA00077">
    <property type="reaction ID" value="UER00158"/>
</dbReference>
<dbReference type="OMA" id="KEMKYFR"/>
<dbReference type="InterPro" id="IPR001796">
    <property type="entry name" value="DHFR_dom"/>
</dbReference>
<dbReference type="STRING" id="436907.A7TKP4"/>
<dbReference type="PANTHER" id="PTHR48069">
    <property type="entry name" value="DIHYDROFOLATE REDUCTASE"/>
    <property type="match status" value="1"/>
</dbReference>
<keyword evidence="6" id="KW-0560">Oxidoreductase</keyword>